<evidence type="ECO:0000256" key="2">
    <source>
        <dbReference type="ARBA" id="ARBA00022553"/>
    </source>
</evidence>
<dbReference type="Pfam" id="PF13193">
    <property type="entry name" value="AMP-binding_C"/>
    <property type="match status" value="2"/>
</dbReference>
<keyword evidence="3" id="KW-0677">Repeat</keyword>
<name>A0A2T6BZ72_9FLAO</name>
<dbReference type="GO" id="GO:0003824">
    <property type="term" value="F:catalytic activity"/>
    <property type="evidence" value="ECO:0007669"/>
    <property type="project" value="InterPro"/>
</dbReference>
<evidence type="ECO:0000256" key="3">
    <source>
        <dbReference type="ARBA" id="ARBA00022737"/>
    </source>
</evidence>
<dbReference type="FunFam" id="3.40.50.12780:FF:000012">
    <property type="entry name" value="Non-ribosomal peptide synthetase"/>
    <property type="match status" value="1"/>
</dbReference>
<dbReference type="InterPro" id="IPR000873">
    <property type="entry name" value="AMP-dep_synth/lig_dom"/>
</dbReference>
<dbReference type="InterPro" id="IPR045851">
    <property type="entry name" value="AMP-bd_C_sf"/>
</dbReference>
<dbReference type="Gene3D" id="3.40.50.980">
    <property type="match status" value="4"/>
</dbReference>
<keyword evidence="1" id="KW-0596">Phosphopantetheine</keyword>
<evidence type="ECO:0000259" key="4">
    <source>
        <dbReference type="PROSITE" id="PS50075"/>
    </source>
</evidence>
<gene>
    <name evidence="5" type="ORF">C8N46_10413</name>
</gene>
<dbReference type="GO" id="GO:0031177">
    <property type="term" value="F:phosphopantetheine binding"/>
    <property type="evidence" value="ECO:0007669"/>
    <property type="project" value="InterPro"/>
</dbReference>
<keyword evidence="2" id="KW-0597">Phosphoprotein</keyword>
<dbReference type="SUPFAM" id="SSF56801">
    <property type="entry name" value="Acetyl-CoA synthetase-like"/>
    <property type="match status" value="2"/>
</dbReference>
<dbReference type="Pfam" id="PF18563">
    <property type="entry name" value="TubC_N"/>
    <property type="match status" value="1"/>
</dbReference>
<dbReference type="CDD" id="cd19534">
    <property type="entry name" value="E_NRPS"/>
    <property type="match status" value="1"/>
</dbReference>
<feature type="domain" description="Carrier" evidence="4">
    <location>
        <begin position="2551"/>
        <end position="2628"/>
    </location>
</feature>
<dbReference type="InterPro" id="IPR001242">
    <property type="entry name" value="Condensation_dom"/>
</dbReference>
<dbReference type="GO" id="GO:0005737">
    <property type="term" value="C:cytoplasm"/>
    <property type="evidence" value="ECO:0007669"/>
    <property type="project" value="TreeGrafter"/>
</dbReference>
<dbReference type="OrthoDB" id="5298966at2"/>
<dbReference type="Gene3D" id="2.30.38.10">
    <property type="entry name" value="Luciferase, Domain 3"/>
    <property type="match status" value="2"/>
</dbReference>
<dbReference type="FunFam" id="3.30.300.30:FF:000010">
    <property type="entry name" value="Enterobactin synthetase component F"/>
    <property type="match status" value="2"/>
</dbReference>
<dbReference type="Pfam" id="PF00501">
    <property type="entry name" value="AMP-binding"/>
    <property type="match status" value="2"/>
</dbReference>
<dbReference type="CDD" id="cd19531">
    <property type="entry name" value="LCL_NRPS-like"/>
    <property type="match status" value="1"/>
</dbReference>
<dbReference type="PANTHER" id="PTHR45527">
    <property type="entry name" value="NONRIBOSOMAL PEPTIDE SYNTHETASE"/>
    <property type="match status" value="1"/>
</dbReference>
<feature type="domain" description="Carrier" evidence="4">
    <location>
        <begin position="1034"/>
        <end position="1108"/>
    </location>
</feature>
<organism evidence="5 6">
    <name type="scientific">Kordia periserrulae</name>
    <dbReference type="NCBI Taxonomy" id="701523"/>
    <lineage>
        <taxon>Bacteria</taxon>
        <taxon>Pseudomonadati</taxon>
        <taxon>Bacteroidota</taxon>
        <taxon>Flavobacteriia</taxon>
        <taxon>Flavobacteriales</taxon>
        <taxon>Flavobacteriaceae</taxon>
        <taxon>Kordia</taxon>
    </lineage>
</organism>
<dbReference type="Pfam" id="PF00668">
    <property type="entry name" value="Condensation"/>
    <property type="match status" value="3"/>
</dbReference>
<dbReference type="InterPro" id="IPR010060">
    <property type="entry name" value="NRPS_synth"/>
</dbReference>
<dbReference type="SMART" id="SM00823">
    <property type="entry name" value="PKS_PP"/>
    <property type="match status" value="1"/>
</dbReference>
<dbReference type="SUPFAM" id="SSF47336">
    <property type="entry name" value="ACP-like"/>
    <property type="match status" value="2"/>
</dbReference>
<dbReference type="InterPro" id="IPR036736">
    <property type="entry name" value="ACP-like_sf"/>
</dbReference>
<sequence length="2648" mass="299133">MQDFIKKLSNLDIHLLLDDGNIKVRHNGNLTDDIKAEIREHKANVIAYLQSKRTSATFQAIEKAPAMESYPLSSGQYRLWVIQNMNPNSGAYNMPAQLMLDDSFDIEIMEKAILATVERHEILRTVFKENAEDEIRQWILPVSEANLDIKTLDYTNEANKYQKTQDYFNTDKNKPFHLEKGPLFRIVFIRLSEKECFFYYNMHHIISDGWSSNIITENILGFYHTIKTGENVVADTLPIQYKDYAYWQKQQLQSEAYEAHRNYWKAQFAKELTLIDLPTNKVRPAFKTDNGHHLKINFTADIAQKITETFQKNGGSLFIGLMSAFQFLLHKYTGEKDIVIGSPIAGRDHKDLEQQIGFYVNTLAIRSEIETAQTYLEFFNTVKANILNAYKHQAYPFDELVQELDLKRDVSRNPLFDVSLAIENADITTVEHGRFSQEAGSVIDLGANKAKFDIICKAQKMGDALCLNIIFNSDVYEVPLMRQFATHFSTFLMEMESHLQTKIEDIQLISSEEKEQLLQTFNDTKVDYEANKTILDFFQENVAKTPNAKAITFENNSLTYAELDEKSNQLANVLLAKGISKGDFVPLCIERSLEMVVGIVAVLKTGSAYVPIGTDYPAQRINFILKEINAKLLLTTQKTASNLTSAVDVLAISLKNLSDASAEMPKMTISPADNAYVIYTSGTTGNPKGVVNGHAGLVNRLLWMKDDVAIDNTSVLLQKTPYTFDVSVWELLMGTIAGNELVIAKPNGHKDPFYLQEIIQEKAVTLVHFVPSMLAAFLESVSEVTFANLKHVVCSGEALSANIANDFKTKLPTVELHNYYGPTEAAIDVTAINLSNVAVTTNVSIGAPVANTQIYIVDEALQPQPIGVYGELLIGGVQVAKGYLNRSELTTQKFIPNPFKADETVYRTGDLACWNADGTLQFKGRIDDQVKIKGYRIELGEIEQVIQEIENIQKTVVKVHTTETGDELVAYIVADTEIDRKAIQNVLMQKLPDYMVPRLFMQIDEIPLNVNGKADKKKLPTPTEFATIEETYVAPTTAEEKAFTEVLRTVLKRDKVGIKDNFYNMGGDSIKSIQIVSKLKQSGFTIKVEEILRNPIVEDVAKLLRKEVRIIDQSAVSGEVILTPIQEKFFAEMRVPSHFNQSVMLKSEEAIHEGIVTKVMHDLVTHHDALRMRYHHENGKWTQYNEAIAANHVEITSHDVSETAHPLQEMGTIGDSLQSSINLENGPLCKVAIFKLKDSYRIAFIVHHLVIDGVSWRILLEDFITLYTAYHTNQTVVLPQKTDSFQYWAAQQQAYANSTKIQNEIKYWEKTCAQEIPAFYVEFEHEEKPTPVRKTASTQLDASVTDAVKTKIHNVYHTEVNDILITGLGLALKDVFGQEKCVIEMEGHGREDIVENIDVSRTIGWFTTMFPYVLEVPFDNAERQLVHVKDSLRNIPNKGIGYGMLHYLSNTKLPEIAPAILFNYLGDFGSSVGDTNTENNTNALFEYASEYAGNSIDANNNWKSHLEVSGMIASDQLNLSITYDASEYSAEKINSLLAAFERHITQLVAALVVEKQEYTTASDLTYKGLTYDTLQNLNVDNNVEDIYRLAPLQQGIYFTWLSQIAPEIYFEQTYYKLNGVRFDIDNLQKAYELLIQRHAILRTSFTSSHSEDPLQIVWKKVPIHFTHEALYDKGFTAEERKNYVDSVKKADRQKGFNLEEPSQMRLHVLDFGNEGYEFIWSHHHILMDGWCVSILINDFYQLLNDLTNHRETTLAPPVKYANYIEWLDGVDKQASLQHWKAYLANYEEKVHLPYTKQGFDINAYEELKEFTVIDGELHTQITKLCQELGITQNVFMQTVWGYVLSRYNHTSDAVFGLVVSGRPAAIPNIEEILGLFINTIPVRINYQAEETIAETLIKAHKAALESADHHYLNFSEVNAQCDLGAELIDHIMVFKDYLVQEQVTENDQNAFENSVVEDTQILERNNFQYNIEVIPSARGIRVDINYNTYRFDTAFIKNTLQHLKNIAAAFVANPTEKIADVDYISEEEKQQLHHNLSGVEIHTNDTTTVIDLFEQQAMTTPESVALQYEEKQHTYAELQKMSTAYAAFLQQEHQIDKGDVVGIYLNHSDWTLVAILGILKAGAVFVPIQASLPDDRKAFMVEDTNMKLLVTETNYMFELDFYDGNMTAIDVEFEASEFEGETITTTVTEEDLAYIIYTSGSTGLPKGVQVGHKSLRNYIQWSKQSYLTDDLANFDFGLFTSLAFDLTITSLFLPIVSGGKLNVFNDTDEISTTLQKYLTSGAACIKLTPAHISLMTTLIPTSLDTNIQMAIVGGDALQSTHVETLQQLNPAIRIYNEYGPTEATVGCIVKEIADANNITIGKPIANTDIYILDQNLQLVPKGIAGEICISGTALAKGYLNRADLSAEKFIENPFDKTAKLYKTGDLAVLAENNELIYLGRVDNQVKINGFRIELGEVEENIQAIETINSCIVIAQKTSENQLKLIAYFTASAEENIEQLKEVLRQKLPEYMIPSYFMQLETMPLTTNGKIDKKQLPNPANGAMLSQVDYVAPANDEEARMTNIIHQLIGIPADKISTIANFFDLGINSLELMKLQHMIRTEFQTEIHITTLFEHTTIKDLVAHTFHTQEEVEEVNISDAIDDTLDELF</sequence>
<dbReference type="PANTHER" id="PTHR45527:SF1">
    <property type="entry name" value="FATTY ACID SYNTHASE"/>
    <property type="match status" value="1"/>
</dbReference>
<dbReference type="GO" id="GO:0043041">
    <property type="term" value="P:amino acid activation for nonribosomal peptide biosynthetic process"/>
    <property type="evidence" value="ECO:0007669"/>
    <property type="project" value="TreeGrafter"/>
</dbReference>
<dbReference type="CDD" id="cd05930">
    <property type="entry name" value="A_NRPS"/>
    <property type="match status" value="2"/>
</dbReference>
<dbReference type="InterPro" id="IPR025110">
    <property type="entry name" value="AMP-bd_C"/>
</dbReference>
<comment type="caution">
    <text evidence="5">The sequence shown here is derived from an EMBL/GenBank/DDBJ whole genome shotgun (WGS) entry which is preliminary data.</text>
</comment>
<dbReference type="NCBIfam" id="TIGR01720">
    <property type="entry name" value="NRPS-para261"/>
    <property type="match status" value="1"/>
</dbReference>
<dbReference type="InterPro" id="IPR010071">
    <property type="entry name" value="AA_adenyl_dom"/>
</dbReference>
<protein>
    <submittedName>
        <fullName evidence="5">Non-ribosomal peptide synthase protein (TIGR01720 family)/amino acid adenylation domain-containing protein</fullName>
    </submittedName>
</protein>
<dbReference type="Gene3D" id="3.30.300.30">
    <property type="match status" value="2"/>
</dbReference>
<dbReference type="Gene3D" id="3.30.559.10">
    <property type="entry name" value="Chloramphenicol acetyltransferase-like domain"/>
    <property type="match status" value="3"/>
</dbReference>
<dbReference type="InterPro" id="IPR020845">
    <property type="entry name" value="AMP-binding_CS"/>
</dbReference>
<dbReference type="SUPFAM" id="SSF52777">
    <property type="entry name" value="CoA-dependent acyltransferases"/>
    <property type="match status" value="6"/>
</dbReference>
<accession>A0A2T6BZ72</accession>
<dbReference type="Gene3D" id="1.10.10.1830">
    <property type="entry name" value="Non-ribosomal peptide synthase, adenylation domain"/>
    <property type="match status" value="1"/>
</dbReference>
<keyword evidence="6" id="KW-1185">Reference proteome</keyword>
<dbReference type="GO" id="GO:0044550">
    <property type="term" value="P:secondary metabolite biosynthetic process"/>
    <property type="evidence" value="ECO:0007669"/>
    <property type="project" value="UniProtKB-ARBA"/>
</dbReference>
<dbReference type="InterPro" id="IPR009081">
    <property type="entry name" value="PP-bd_ACP"/>
</dbReference>
<dbReference type="RefSeq" id="WP_108114618.1">
    <property type="nucleotide sequence ID" value="NZ_QBKT01000004.1"/>
</dbReference>
<dbReference type="InterPro" id="IPR044894">
    <property type="entry name" value="TubC_N_sf"/>
</dbReference>
<evidence type="ECO:0000313" key="6">
    <source>
        <dbReference type="Proteomes" id="UP000244090"/>
    </source>
</evidence>
<dbReference type="PROSITE" id="PS50075">
    <property type="entry name" value="CARRIER"/>
    <property type="match status" value="2"/>
</dbReference>
<dbReference type="Gene3D" id="3.30.559.30">
    <property type="entry name" value="Nonribosomal peptide synthetase, condensation domain"/>
    <property type="match status" value="3"/>
</dbReference>
<dbReference type="Gene3D" id="1.10.1200.10">
    <property type="entry name" value="ACP-like"/>
    <property type="match status" value="2"/>
</dbReference>
<dbReference type="Pfam" id="PF00550">
    <property type="entry name" value="PP-binding"/>
    <property type="match status" value="2"/>
</dbReference>
<evidence type="ECO:0000313" key="5">
    <source>
        <dbReference type="EMBL" id="PTX61370.1"/>
    </source>
</evidence>
<dbReference type="EMBL" id="QBKT01000004">
    <property type="protein sequence ID" value="PTX61370.1"/>
    <property type="molecule type" value="Genomic_DNA"/>
</dbReference>
<dbReference type="NCBIfam" id="NF003417">
    <property type="entry name" value="PRK04813.1"/>
    <property type="match status" value="2"/>
</dbReference>
<proteinExistence type="predicted"/>
<dbReference type="FunFam" id="3.40.50.980:FF:000001">
    <property type="entry name" value="Non-ribosomal peptide synthetase"/>
    <property type="match status" value="1"/>
</dbReference>
<dbReference type="InterPro" id="IPR041464">
    <property type="entry name" value="TubC_N"/>
</dbReference>
<dbReference type="InterPro" id="IPR023213">
    <property type="entry name" value="CAT-like_dom_sf"/>
</dbReference>
<dbReference type="PROSITE" id="PS00455">
    <property type="entry name" value="AMP_BINDING"/>
    <property type="match status" value="2"/>
</dbReference>
<dbReference type="Proteomes" id="UP000244090">
    <property type="component" value="Unassembled WGS sequence"/>
</dbReference>
<reference evidence="5 6" key="1">
    <citation type="submission" date="2018-04" db="EMBL/GenBank/DDBJ databases">
        <title>Genomic Encyclopedia of Archaeal and Bacterial Type Strains, Phase II (KMG-II): from individual species to whole genera.</title>
        <authorList>
            <person name="Goeker M."/>
        </authorList>
    </citation>
    <scope>NUCLEOTIDE SEQUENCE [LARGE SCALE GENOMIC DNA]</scope>
    <source>
        <strain evidence="5 6">DSM 25731</strain>
    </source>
</reference>
<dbReference type="NCBIfam" id="TIGR01733">
    <property type="entry name" value="AA-adenyl-dom"/>
    <property type="match status" value="2"/>
</dbReference>
<evidence type="ECO:0000256" key="1">
    <source>
        <dbReference type="ARBA" id="ARBA00022450"/>
    </source>
</evidence>
<dbReference type="FunFam" id="2.30.38.10:FF:000001">
    <property type="entry name" value="Non-ribosomal peptide synthetase PvdI"/>
    <property type="match status" value="1"/>
</dbReference>
<dbReference type="InterPro" id="IPR020806">
    <property type="entry name" value="PKS_PP-bd"/>
</dbReference>